<dbReference type="Gene3D" id="3.90.180.10">
    <property type="entry name" value="Medium-chain alcohol dehydrogenases, catalytic domain"/>
    <property type="match status" value="1"/>
</dbReference>
<dbReference type="InterPro" id="IPR020843">
    <property type="entry name" value="ER"/>
</dbReference>
<evidence type="ECO:0000259" key="1">
    <source>
        <dbReference type="SMART" id="SM00829"/>
    </source>
</evidence>
<dbReference type="InterPro" id="IPR013154">
    <property type="entry name" value="ADH-like_N"/>
</dbReference>
<evidence type="ECO:0000313" key="2">
    <source>
        <dbReference type="EMBL" id="CAD9717489.1"/>
    </source>
</evidence>
<name>A0A5B8MUV8_9CHLO</name>
<proteinExistence type="predicted"/>
<evidence type="ECO:0000313" key="3">
    <source>
        <dbReference type="EMBL" id="QDZ24339.1"/>
    </source>
</evidence>
<dbReference type="SUPFAM" id="SSF51735">
    <property type="entry name" value="NAD(P)-binding Rossmann-fold domains"/>
    <property type="match status" value="1"/>
</dbReference>
<dbReference type="SMART" id="SM00829">
    <property type="entry name" value="PKS_ER"/>
    <property type="match status" value="1"/>
</dbReference>
<reference evidence="3 4" key="1">
    <citation type="submission" date="2018-07" db="EMBL/GenBank/DDBJ databases">
        <title>The complete nuclear genome of the prasinophyte Chloropicon primus (CCMP1205).</title>
        <authorList>
            <person name="Pombert J.-F."/>
            <person name="Otis C."/>
            <person name="Turmel M."/>
            <person name="Lemieux C."/>
        </authorList>
    </citation>
    <scope>NUCLEOTIDE SEQUENCE [LARGE SCALE GENOMIC DNA]</scope>
    <source>
        <strain evidence="3 4">CCMP1205</strain>
    </source>
</reference>
<dbReference type="InterPro" id="IPR036291">
    <property type="entry name" value="NAD(P)-bd_dom_sf"/>
</dbReference>
<dbReference type="InterPro" id="IPR052733">
    <property type="entry name" value="Chloroplast_QOR"/>
</dbReference>
<protein>
    <submittedName>
        <fullName evidence="3">Alcohol dehydrogenase</fullName>
    </submittedName>
</protein>
<evidence type="ECO:0000313" key="4">
    <source>
        <dbReference type="Proteomes" id="UP000316726"/>
    </source>
</evidence>
<dbReference type="CDD" id="cd08267">
    <property type="entry name" value="MDR1"/>
    <property type="match status" value="1"/>
</dbReference>
<reference evidence="2" key="2">
    <citation type="submission" date="2021-01" db="EMBL/GenBank/DDBJ databases">
        <authorList>
            <person name="Corre E."/>
            <person name="Pelletier E."/>
            <person name="Niang G."/>
            <person name="Scheremetjew M."/>
            <person name="Finn R."/>
            <person name="Kale V."/>
            <person name="Holt S."/>
            <person name="Cochrane G."/>
            <person name="Meng A."/>
            <person name="Brown T."/>
            <person name="Cohen L."/>
        </authorList>
    </citation>
    <scope>NUCLEOTIDE SEQUENCE</scope>
    <source>
        <strain evidence="2">CCMP1205</strain>
    </source>
</reference>
<sequence>MALVATPCESPACSGRSFDSYHSSASGGGCSVQSLECYNPSGRDLALNYIDSLMAHDSTKIQSSRSFLSSSNFSGRWEEHEDLCDHLEGCGLESVQKEMRAWRVVAGELELDTSAPVPKPGKGEVLVKVMHASVNPIDWKLMGGGTPLFRAREPYTPGFDFSGVIEGVGPGTDIEIGERVIGYLGLMETCSVEGGEGGLAGSFAEYCCLPSSRVAVIPGYSDPRELAGLPLAGLTAYQALFTGSGGRSLQGGPLGSLKKGQKVLVLGGSTGTGCFGVQLAKAVGARVTATASDAKMPVGGKQTKLDWVKSLGADRVINYRVRDWAEDLAGQEFDMIFDCVGDDSDVSKADKVLKSGAPFVSIANFAPTIPKDCRTKFANFIVAANGDDLSELVTLTELNKLEVPVDSAHPLENLQDALERSRTSRAAGKIIIDVAPLL</sequence>
<dbReference type="Pfam" id="PF08240">
    <property type="entry name" value="ADH_N"/>
    <property type="match status" value="1"/>
</dbReference>
<dbReference type="GO" id="GO:0016491">
    <property type="term" value="F:oxidoreductase activity"/>
    <property type="evidence" value="ECO:0007669"/>
    <property type="project" value="InterPro"/>
</dbReference>
<accession>A0A5B8MUV8</accession>
<keyword evidence="4" id="KW-1185">Reference proteome</keyword>
<dbReference type="STRING" id="1764295.A0A5B8MUV8"/>
<feature type="domain" description="Enoyl reductase (ER)" evidence="1">
    <location>
        <begin position="107"/>
        <end position="432"/>
    </location>
</feature>
<dbReference type="Pfam" id="PF13602">
    <property type="entry name" value="ADH_zinc_N_2"/>
    <property type="match status" value="1"/>
</dbReference>
<dbReference type="Proteomes" id="UP000316726">
    <property type="component" value="Chromosome 13"/>
</dbReference>
<dbReference type="PANTHER" id="PTHR44013">
    <property type="entry name" value="ZINC-TYPE ALCOHOL DEHYDROGENASE-LIKE PROTEIN C16A3.02C"/>
    <property type="match status" value="1"/>
</dbReference>
<dbReference type="PANTHER" id="PTHR44013:SF1">
    <property type="entry name" value="ZINC-TYPE ALCOHOL DEHYDROGENASE-LIKE PROTEIN C16A3.02C"/>
    <property type="match status" value="1"/>
</dbReference>
<dbReference type="Gene3D" id="3.40.50.720">
    <property type="entry name" value="NAD(P)-binding Rossmann-like Domain"/>
    <property type="match status" value="1"/>
</dbReference>
<gene>
    <name evidence="3" type="ORF">A3770_13p68570</name>
    <name evidence="2" type="ORF">CPRI1469_LOCUS6350</name>
</gene>
<dbReference type="EMBL" id="CP031046">
    <property type="protein sequence ID" value="QDZ24339.1"/>
    <property type="molecule type" value="Genomic_DNA"/>
</dbReference>
<dbReference type="EMBL" id="HBHL01009516">
    <property type="protein sequence ID" value="CAD9717489.1"/>
    <property type="molecule type" value="Transcribed_RNA"/>
</dbReference>
<dbReference type="SUPFAM" id="SSF50129">
    <property type="entry name" value="GroES-like"/>
    <property type="match status" value="1"/>
</dbReference>
<dbReference type="AlphaFoldDB" id="A0A5B8MUV8"/>
<dbReference type="InterPro" id="IPR011032">
    <property type="entry name" value="GroES-like_sf"/>
</dbReference>
<dbReference type="OrthoDB" id="48317at2759"/>
<organism evidence="3 4">
    <name type="scientific">Chloropicon primus</name>
    <dbReference type="NCBI Taxonomy" id="1764295"/>
    <lineage>
        <taxon>Eukaryota</taxon>
        <taxon>Viridiplantae</taxon>
        <taxon>Chlorophyta</taxon>
        <taxon>Chloropicophyceae</taxon>
        <taxon>Chloropicales</taxon>
        <taxon>Chloropicaceae</taxon>
        <taxon>Chloropicon</taxon>
    </lineage>
</organism>